<name>A0A368P7H6_9FLAO</name>
<dbReference type="RefSeq" id="WP_113965927.1">
    <property type="nucleotide sequence ID" value="NZ_QNRP01000002.1"/>
</dbReference>
<keyword evidence="1 2" id="KW-0732">Signal</keyword>
<evidence type="ECO:0000256" key="2">
    <source>
        <dbReference type="SAM" id="SignalP"/>
    </source>
</evidence>
<evidence type="ECO:0000313" key="6">
    <source>
        <dbReference type="EMBL" id="RCU57749.1"/>
    </source>
</evidence>
<sequence length="820" mass="86136">MKKITFLLFAMLAFSWQSKAQFTESFDTEIPATWTIVDVDGGDTWEHITTNNYLGAGHAYIKWDSNAHDDYLITPQFDVTAGVSDQISFWAAISSGWTETFEVRLSTTGTAPADFTELLGSETATVDVSTYEKFTYNLSAYVGTQVYIAIRATDTDRFYLHIDEFVNDAAPTCTPTVVDSSTVVDNCGASQFSIDLVVSTEGDGTVVSDGTNTFPIVAGTVTAGPYTIGETVTLTVQHSDGACDFSLGDFNTACTLPGEVCENAITVGSLPYTTTDNTVNYGDDYSSADTPCSSNYMNGDDVFYSFTPAVDMSVNIATSGTGSWTGLFVFEECPLVTCVASDTQSGGNPSLPNVDLVGGTTYYIAISTYPSPQSTAYTLDITENTCSPVTASYNVVSDCDVSGGFYIDVNVTDMGSATALTVSDDQASPSQALTAAGTLQFGPYVNGTDVIITIDDDNDDDSCTVTSSAITQSVCPPANDECINAIELTVNGDDSCTVTTSGTIAAATASGEDESTCFGTENDDVWFSFTATNESHLISILNKANSPSDLYHSVWSGSCGTLTNINCSDPDSSTANGLTIGETYFVRVNSYSSNSGAQTTFDICVGTPPPPPSNIACATATPIACGETISGTSAGSTGNQEGSGCTMGSNGVWYTFTGYGGDIIVTVDASFDHELAITSGTCGALVNVGCKDSSSGQETYTITDSVDGETYYVYIAHWSGSGTTTGTHTINIECPTASIDDFEASNGLSYYPNPVNNTLTLNAKQNIDGVAVYNMLGQEVLHTAPNTVNTEVNMSALGTGAYFVKVTIGNATETVRIIKN</sequence>
<dbReference type="Gene3D" id="2.60.120.380">
    <property type="match status" value="1"/>
</dbReference>
<feature type="chain" id="PRO_5017000494" evidence="2">
    <location>
        <begin position="21"/>
        <end position="820"/>
    </location>
</feature>
<gene>
    <name evidence="6" type="ORF">DU428_08150</name>
</gene>
<evidence type="ECO:0000259" key="4">
    <source>
        <dbReference type="Pfam" id="PF18962"/>
    </source>
</evidence>
<feature type="domain" description="T9SS-like galactose binding" evidence="5">
    <location>
        <begin position="478"/>
        <end position="603"/>
    </location>
</feature>
<dbReference type="Gene3D" id="2.60.120.200">
    <property type="match status" value="1"/>
</dbReference>
<proteinExistence type="predicted"/>
<dbReference type="AlphaFoldDB" id="A0A368P7H6"/>
<evidence type="ECO:0000259" key="5">
    <source>
        <dbReference type="Pfam" id="PF23759"/>
    </source>
</evidence>
<dbReference type="NCBIfam" id="TIGR04183">
    <property type="entry name" value="Por_Secre_tail"/>
    <property type="match status" value="1"/>
</dbReference>
<accession>A0A368P7H6</accession>
<evidence type="ECO:0000313" key="7">
    <source>
        <dbReference type="Proteomes" id="UP000252249"/>
    </source>
</evidence>
<dbReference type="OrthoDB" id="975384at2"/>
<dbReference type="Pfam" id="PF23759">
    <property type="entry name" value="GBD_T9SS_assoc"/>
    <property type="match status" value="2"/>
</dbReference>
<dbReference type="EMBL" id="QPIG01000002">
    <property type="protein sequence ID" value="RCU57749.1"/>
    <property type="molecule type" value="Genomic_DNA"/>
</dbReference>
<dbReference type="Pfam" id="PF07675">
    <property type="entry name" value="Cleaved_Adhesin"/>
    <property type="match status" value="1"/>
</dbReference>
<protein>
    <submittedName>
        <fullName evidence="6">T9SS C-terminal target domain-containing protein</fullName>
    </submittedName>
</protein>
<organism evidence="6 7">
    <name type="scientific">Oceanihabitans sediminis</name>
    <dbReference type="NCBI Taxonomy" id="1812012"/>
    <lineage>
        <taxon>Bacteria</taxon>
        <taxon>Pseudomonadati</taxon>
        <taxon>Bacteroidota</taxon>
        <taxon>Flavobacteriia</taxon>
        <taxon>Flavobacteriales</taxon>
        <taxon>Flavobacteriaceae</taxon>
        <taxon>Oceanihabitans</taxon>
    </lineage>
</organism>
<dbReference type="InterPro" id="IPR026444">
    <property type="entry name" value="Secre_tail"/>
</dbReference>
<evidence type="ECO:0000259" key="3">
    <source>
        <dbReference type="Pfam" id="PF07675"/>
    </source>
</evidence>
<feature type="domain" description="Cleaved adhesin" evidence="3">
    <location>
        <begin position="22"/>
        <end position="164"/>
    </location>
</feature>
<evidence type="ECO:0000256" key="1">
    <source>
        <dbReference type="ARBA" id="ARBA00022729"/>
    </source>
</evidence>
<feature type="signal peptide" evidence="2">
    <location>
        <begin position="1"/>
        <end position="20"/>
    </location>
</feature>
<dbReference type="NCBIfam" id="NF038128">
    <property type="entry name" value="choice_anch_J"/>
    <property type="match status" value="1"/>
</dbReference>
<comment type="caution">
    <text evidence="6">The sequence shown here is derived from an EMBL/GenBank/DDBJ whole genome shotgun (WGS) entry which is preliminary data.</text>
</comment>
<keyword evidence="7" id="KW-1185">Reference proteome</keyword>
<dbReference type="Proteomes" id="UP000252249">
    <property type="component" value="Unassembled WGS sequence"/>
</dbReference>
<feature type="domain" description="Secretion system C-terminal sorting" evidence="4">
    <location>
        <begin position="751"/>
        <end position="818"/>
    </location>
</feature>
<dbReference type="InterPro" id="IPR056600">
    <property type="entry name" value="GBD_T9SS_assoc"/>
</dbReference>
<dbReference type="InterPro" id="IPR011628">
    <property type="entry name" value="Cleaved_adhesin"/>
</dbReference>
<feature type="domain" description="T9SS-like galactose binding" evidence="5">
    <location>
        <begin position="261"/>
        <end position="344"/>
    </location>
</feature>
<dbReference type="Pfam" id="PF18962">
    <property type="entry name" value="Por_Secre_tail"/>
    <property type="match status" value="1"/>
</dbReference>
<reference evidence="6 7" key="1">
    <citation type="submission" date="2018-07" db="EMBL/GenBank/DDBJ databases">
        <title>Oceanihabitans testaceum sp. nov., isolated from marine sediment.</title>
        <authorList>
            <person name="Li C.-M."/>
        </authorList>
    </citation>
    <scope>NUCLEOTIDE SEQUENCE [LARGE SCALE GENOMIC DNA]</scope>
    <source>
        <strain evidence="6 7">S9-10</strain>
    </source>
</reference>